<evidence type="ECO:0000313" key="4">
    <source>
        <dbReference type="Proteomes" id="UP000325787"/>
    </source>
</evidence>
<evidence type="ECO:0000313" key="3">
    <source>
        <dbReference type="EMBL" id="QFZ20061.1"/>
    </source>
</evidence>
<dbReference type="PANTHER" id="PTHR43648:SF1">
    <property type="entry name" value="ELECTRON TRANSFER FLAVOPROTEIN BETA SUBUNIT LYSINE METHYLTRANSFERASE"/>
    <property type="match status" value="1"/>
</dbReference>
<evidence type="ECO:0000256" key="2">
    <source>
        <dbReference type="ARBA" id="ARBA00022679"/>
    </source>
</evidence>
<name>A0A5Q0H1D9_SACSY</name>
<dbReference type="Proteomes" id="UP000325787">
    <property type="component" value="Chromosome"/>
</dbReference>
<sequence>MPTHHDLVRATTTLRPVPLTPELLVHTADDVTALWERTGTPEPPFWAFPWAGGQALARHLLDHPHLVAGRRVLDLACGSGLVALAAARAGAHVTANDIDPLATTATALNAAANHLTVHTTTGDLLDTTPDTDVLLAGDVFYDRDMATRFTTFLLHAHHRGTLVLVGDPQRSFAPRDWTRLATHPVPVPHDLEGVTTKNTTVWTPPARTPPAT</sequence>
<keyword evidence="4" id="KW-1185">Reference proteome</keyword>
<dbReference type="AlphaFoldDB" id="A0A5Q0H1D9"/>
<dbReference type="GO" id="GO:0016279">
    <property type="term" value="F:protein-lysine N-methyltransferase activity"/>
    <property type="evidence" value="ECO:0007669"/>
    <property type="project" value="TreeGrafter"/>
</dbReference>
<proteinExistence type="predicted"/>
<protein>
    <submittedName>
        <fullName evidence="3">Methyltransferase</fullName>
    </submittedName>
</protein>
<organism evidence="3 4">
    <name type="scientific">Saccharothrix syringae</name>
    <name type="common">Nocardiopsis syringae</name>
    <dbReference type="NCBI Taxonomy" id="103733"/>
    <lineage>
        <taxon>Bacteria</taxon>
        <taxon>Bacillati</taxon>
        <taxon>Actinomycetota</taxon>
        <taxon>Actinomycetes</taxon>
        <taxon>Pseudonocardiales</taxon>
        <taxon>Pseudonocardiaceae</taxon>
        <taxon>Saccharothrix</taxon>
    </lineage>
</organism>
<dbReference type="Pfam" id="PF06325">
    <property type="entry name" value="PrmA"/>
    <property type="match status" value="1"/>
</dbReference>
<dbReference type="GO" id="GO:0032259">
    <property type="term" value="P:methylation"/>
    <property type="evidence" value="ECO:0007669"/>
    <property type="project" value="UniProtKB-KW"/>
</dbReference>
<keyword evidence="2 3" id="KW-0808">Transferase</keyword>
<dbReference type="RefSeq" id="WP_033431147.1">
    <property type="nucleotide sequence ID" value="NZ_CP034550.1"/>
</dbReference>
<dbReference type="SUPFAM" id="SSF53335">
    <property type="entry name" value="S-adenosyl-L-methionine-dependent methyltransferases"/>
    <property type="match status" value="1"/>
</dbReference>
<dbReference type="InterPro" id="IPR050078">
    <property type="entry name" value="Ribosomal_L11_MeTrfase_PrmA"/>
</dbReference>
<gene>
    <name evidence="3" type="ORF">EKG83_23905</name>
</gene>
<reference evidence="4" key="1">
    <citation type="journal article" date="2021" name="Curr. Microbiol.">
        <title>Complete genome of nocamycin-producing strain Saccharothrix syringae NRRL B-16468 reveals the biosynthetic potential for secondary metabolites.</title>
        <authorList>
            <person name="Mo X."/>
            <person name="Yang S."/>
        </authorList>
    </citation>
    <scope>NUCLEOTIDE SEQUENCE [LARGE SCALE GENOMIC DNA]</scope>
    <source>
        <strain evidence="4">ATCC 51364 / DSM 43886 / JCM 6844 / KCTC 9398 / NBRC 14523 / NRRL B-16468 / INA 2240</strain>
    </source>
</reference>
<keyword evidence="1 3" id="KW-0489">Methyltransferase</keyword>
<dbReference type="InterPro" id="IPR029063">
    <property type="entry name" value="SAM-dependent_MTases_sf"/>
</dbReference>
<evidence type="ECO:0000256" key="1">
    <source>
        <dbReference type="ARBA" id="ARBA00022603"/>
    </source>
</evidence>
<dbReference type="Gene3D" id="3.40.50.150">
    <property type="entry name" value="Vaccinia Virus protein VP39"/>
    <property type="match status" value="1"/>
</dbReference>
<dbReference type="OrthoDB" id="9794615at2"/>
<dbReference type="KEGG" id="ssyi:EKG83_23905"/>
<accession>A0A5Q0H1D9</accession>
<dbReference type="PANTHER" id="PTHR43648">
    <property type="entry name" value="ELECTRON TRANSFER FLAVOPROTEIN BETA SUBUNIT LYSINE METHYLTRANSFERASE"/>
    <property type="match status" value="1"/>
</dbReference>
<dbReference type="EMBL" id="CP034550">
    <property type="protein sequence ID" value="QFZ20061.1"/>
    <property type="molecule type" value="Genomic_DNA"/>
</dbReference>